<proteinExistence type="inferred from homology"/>
<evidence type="ECO:0000259" key="9">
    <source>
        <dbReference type="PROSITE" id="PS50885"/>
    </source>
</evidence>
<evidence type="ECO:0000259" key="7">
    <source>
        <dbReference type="PROSITE" id="PS50111"/>
    </source>
</evidence>
<dbReference type="Pfam" id="PF00015">
    <property type="entry name" value="MCPsignal"/>
    <property type="match status" value="1"/>
</dbReference>
<dbReference type="Gene3D" id="1.10.287.950">
    <property type="entry name" value="Methyl-accepting chemotaxis protein"/>
    <property type="match status" value="1"/>
</dbReference>
<evidence type="ECO:0000256" key="1">
    <source>
        <dbReference type="ARBA" id="ARBA00004429"/>
    </source>
</evidence>
<keyword evidence="3 5" id="KW-0807">Transducer</keyword>
<dbReference type="InterPro" id="IPR004089">
    <property type="entry name" value="MCPsignal_dom"/>
</dbReference>
<protein>
    <submittedName>
        <fullName evidence="10">Methyl-accepting chemotaxis protein</fullName>
    </submittedName>
</protein>
<gene>
    <name evidence="10" type="ORF">JYU06_03870</name>
</gene>
<keyword evidence="11" id="KW-1185">Reference proteome</keyword>
<dbReference type="Pfam" id="PF00672">
    <property type="entry name" value="HAMP"/>
    <property type="match status" value="1"/>
</dbReference>
<evidence type="ECO:0000256" key="3">
    <source>
        <dbReference type="ARBA" id="ARBA00023224"/>
    </source>
</evidence>
<evidence type="ECO:0000259" key="8">
    <source>
        <dbReference type="PROSITE" id="PS50192"/>
    </source>
</evidence>
<comment type="caution">
    <text evidence="10">The sequence shown here is derived from an EMBL/GenBank/DDBJ whole genome shotgun (WGS) entry which is preliminary data.</text>
</comment>
<dbReference type="PROSITE" id="PS50111">
    <property type="entry name" value="CHEMOTAXIS_TRANSDUC_2"/>
    <property type="match status" value="1"/>
</dbReference>
<dbReference type="PROSITE" id="PS50192">
    <property type="entry name" value="T_SNARE"/>
    <property type="match status" value="1"/>
</dbReference>
<feature type="domain" description="Methyl-accepting transducer" evidence="7">
    <location>
        <begin position="395"/>
        <end position="638"/>
    </location>
</feature>
<dbReference type="InterPro" id="IPR029151">
    <property type="entry name" value="Sensor-like_sf"/>
</dbReference>
<reference evidence="10 11" key="1">
    <citation type="submission" date="2021-02" db="EMBL/GenBank/DDBJ databases">
        <title>Activity-based single-cell genomes from oceanic crustal fluid captures similar information to metagenomic and metatranscriptomic surveys with orders of magnitude less sampling.</title>
        <authorList>
            <person name="D'Angelo T.S."/>
            <person name="Orcutt B.N."/>
        </authorList>
    </citation>
    <scope>NUCLEOTIDE SEQUENCE [LARGE SCALE GENOMIC DNA]</scope>
    <source>
        <strain evidence="10">AH-315-G02</strain>
    </source>
</reference>
<accession>A0ABS3AXM8</accession>
<dbReference type="Proteomes" id="UP000717534">
    <property type="component" value="Unassembled WGS sequence"/>
</dbReference>
<dbReference type="PANTHER" id="PTHR32089">
    <property type="entry name" value="METHYL-ACCEPTING CHEMOTAXIS PROTEIN MCPB"/>
    <property type="match status" value="1"/>
</dbReference>
<dbReference type="SMART" id="SM00283">
    <property type="entry name" value="MA"/>
    <property type="match status" value="1"/>
</dbReference>
<evidence type="ECO:0000313" key="10">
    <source>
        <dbReference type="EMBL" id="MBN4068642.1"/>
    </source>
</evidence>
<comment type="subcellular location">
    <subcellularLocation>
        <location evidence="1">Cell inner membrane</location>
        <topology evidence="1">Multi-pass membrane protein</topology>
    </subcellularLocation>
</comment>
<evidence type="ECO:0000256" key="5">
    <source>
        <dbReference type="PROSITE-ProRule" id="PRU00284"/>
    </source>
</evidence>
<keyword evidence="2" id="KW-0997">Cell inner membrane</keyword>
<feature type="transmembrane region" description="Helical" evidence="6">
    <location>
        <begin position="12"/>
        <end position="34"/>
    </location>
</feature>
<dbReference type="SUPFAM" id="SSF103190">
    <property type="entry name" value="Sensory domain-like"/>
    <property type="match status" value="1"/>
</dbReference>
<dbReference type="Pfam" id="PF17201">
    <property type="entry name" value="Cache_3-Cache_2"/>
    <property type="match status" value="1"/>
</dbReference>
<comment type="similarity">
    <text evidence="4">Belongs to the methyl-accepting chemotaxis (MCP) protein family.</text>
</comment>
<dbReference type="SMART" id="SM00304">
    <property type="entry name" value="HAMP"/>
    <property type="match status" value="1"/>
</dbReference>
<name>A0ABS3AXM8_9BACT</name>
<keyword evidence="6" id="KW-1133">Transmembrane helix</keyword>
<organism evidence="10 11">
    <name type="scientific">Desulfotalea psychrophila</name>
    <dbReference type="NCBI Taxonomy" id="84980"/>
    <lineage>
        <taxon>Bacteria</taxon>
        <taxon>Pseudomonadati</taxon>
        <taxon>Thermodesulfobacteriota</taxon>
        <taxon>Desulfobulbia</taxon>
        <taxon>Desulfobulbales</taxon>
        <taxon>Desulfocapsaceae</taxon>
        <taxon>Desulfotalea</taxon>
    </lineage>
</organism>
<dbReference type="Gene3D" id="3.30.450.20">
    <property type="entry name" value="PAS domain"/>
    <property type="match status" value="1"/>
</dbReference>
<dbReference type="CDD" id="cd18774">
    <property type="entry name" value="PDC2_HK_sensor"/>
    <property type="match status" value="1"/>
</dbReference>
<feature type="domain" description="HAMP" evidence="9">
    <location>
        <begin position="331"/>
        <end position="383"/>
    </location>
</feature>
<dbReference type="EMBL" id="JAFITO010000033">
    <property type="protein sequence ID" value="MBN4068642.1"/>
    <property type="molecule type" value="Genomic_DNA"/>
</dbReference>
<feature type="domain" description="T-SNARE coiled-coil homology" evidence="8">
    <location>
        <begin position="561"/>
        <end position="623"/>
    </location>
</feature>
<dbReference type="PROSITE" id="PS50885">
    <property type="entry name" value="HAMP"/>
    <property type="match status" value="1"/>
</dbReference>
<evidence type="ECO:0000313" key="11">
    <source>
        <dbReference type="Proteomes" id="UP000717534"/>
    </source>
</evidence>
<evidence type="ECO:0000256" key="6">
    <source>
        <dbReference type="SAM" id="Phobius"/>
    </source>
</evidence>
<dbReference type="PANTHER" id="PTHR32089:SF112">
    <property type="entry name" value="LYSOZYME-LIKE PROTEIN-RELATED"/>
    <property type="match status" value="1"/>
</dbReference>
<keyword evidence="2" id="KW-1003">Cell membrane</keyword>
<dbReference type="SUPFAM" id="SSF58104">
    <property type="entry name" value="Methyl-accepting chemotaxis protein (MCP) signaling domain"/>
    <property type="match status" value="1"/>
</dbReference>
<dbReference type="InterPro" id="IPR000727">
    <property type="entry name" value="T_SNARE_dom"/>
</dbReference>
<dbReference type="CDD" id="cd06225">
    <property type="entry name" value="HAMP"/>
    <property type="match status" value="1"/>
</dbReference>
<dbReference type="InterPro" id="IPR033462">
    <property type="entry name" value="Cache_3-Cache_2"/>
</dbReference>
<evidence type="ECO:0000256" key="2">
    <source>
        <dbReference type="ARBA" id="ARBA00022519"/>
    </source>
</evidence>
<dbReference type="InterPro" id="IPR003660">
    <property type="entry name" value="HAMP_dom"/>
</dbReference>
<sequence length="674" mass="72070">MLGSLKNVKYTTMMFTVVLSISILTISILSFTAMRSATKGLYELGDDALEAVHTSMMNSLTALNSESTQKLKTALALFEFTMMEGEEVYLGSKTTRVGDFSLPVMIKGSEAIHSDNQYVDTLTRKIGAKATIFQLVDNKLLRISTSVIKKDGTRATGTFISSDSPVYKAIMRGDTFLGKAYVVDDWYLTAYSPLYDNNKNIIGAVFVGNIMLNDGIRKLISGTKLGTGYFYVYDLEGKFLIHPTHGQDKSIFNTVPTFRDHKGGFIRYTSSAGHDKVAVVDKFEEWGVWVGIGINCGDIIQGVDKKLRNQAILVGFIMLTIGVIMNFILVRIINGRVQSIADTAAIVGKGDYSVTFDIQSKDALGELSTSLNEMVSSSSNVLGEINSSSELLAASATELAAIADQLVSNADQTTTVATQSADNASEVSANMDSVAAASEESATNLNIIATATEEMGSTIHEIAENSAKASSATAEAVHTTQRAQESVEFLGIAADSIGKVTETITEISEQTNLLALNATIEAARAGEAGKGFAVVANEIKELAKETAKATGSIRQAIDEIQTQTGSTISDISGIAEVISSVNEVVQGIVTAVEEQSVTTNEISQNVIQASAGISEVNENIASSSQMTHEVTEGVEQVKERSLDVKQSSEHVQTAADDLSRLAETLSGLVMRFKI</sequence>
<evidence type="ECO:0000256" key="4">
    <source>
        <dbReference type="ARBA" id="ARBA00029447"/>
    </source>
</evidence>
<keyword evidence="6" id="KW-0812">Transmembrane</keyword>
<keyword evidence="6" id="KW-0472">Membrane</keyword>
<feature type="transmembrane region" description="Helical" evidence="6">
    <location>
        <begin position="311"/>
        <end position="333"/>
    </location>
</feature>